<evidence type="ECO:0000256" key="3">
    <source>
        <dbReference type="ARBA" id="ARBA00022729"/>
    </source>
</evidence>
<evidence type="ECO:0000256" key="2">
    <source>
        <dbReference type="ARBA" id="ARBA00010333"/>
    </source>
</evidence>
<evidence type="ECO:0000259" key="6">
    <source>
        <dbReference type="SMART" id="SM00062"/>
    </source>
</evidence>
<dbReference type="Pfam" id="PF00497">
    <property type="entry name" value="SBP_bac_3"/>
    <property type="match status" value="1"/>
</dbReference>
<dbReference type="PROSITE" id="PS01039">
    <property type="entry name" value="SBP_BACTERIAL_3"/>
    <property type="match status" value="1"/>
</dbReference>
<evidence type="ECO:0000256" key="5">
    <source>
        <dbReference type="SAM" id="SignalP"/>
    </source>
</evidence>
<organism evidence="7 8">
    <name type="scientific">Caballeronia calidae</name>
    <dbReference type="NCBI Taxonomy" id="1777139"/>
    <lineage>
        <taxon>Bacteria</taxon>
        <taxon>Pseudomonadati</taxon>
        <taxon>Pseudomonadota</taxon>
        <taxon>Betaproteobacteria</taxon>
        <taxon>Burkholderiales</taxon>
        <taxon>Burkholderiaceae</taxon>
        <taxon>Caballeronia</taxon>
    </lineage>
</organism>
<reference evidence="7" key="1">
    <citation type="submission" date="2016-01" db="EMBL/GenBank/DDBJ databases">
        <authorList>
            <person name="Peeters C."/>
        </authorList>
    </citation>
    <scope>NUCLEOTIDE SEQUENCE</scope>
    <source>
        <strain evidence="7">LMG 29321</strain>
    </source>
</reference>
<sequence>MKKLMTTILLGLLASPGFAADTLRFGIEADYPPFEYKLPSGELAGLDIDIGNAVCAKLQLKCTWVEGSFDGLIPALVARKFDAINSAMWATEQREKEINFTSPIYVPPIRLVARADSHLLPTSESLKGKRVGVLQGGTQQFYAEAKWAPAGVVVVTYPSQGQVFADLAAGRLDAALQTQKTAEDSFLNKPEGKGFALVGVPLRDEKIFGTGVAFGVRKQNQALLGRLNEAIAALKQDGTFNKIAQKYFSYPIVAP</sequence>
<dbReference type="PANTHER" id="PTHR35936:SF13">
    <property type="entry name" value="HISTIDINE-BINDING PERIPLASMIC PROTEIN"/>
    <property type="match status" value="1"/>
</dbReference>
<name>A0A158E9A5_9BURK</name>
<comment type="caution">
    <text evidence="7">The sequence shown here is derived from an EMBL/GenBank/DDBJ whole genome shotgun (WGS) entry which is preliminary data.</text>
</comment>
<keyword evidence="3 5" id="KW-0732">Signal</keyword>
<feature type="domain" description="Solute-binding protein family 3/N-terminal" evidence="6">
    <location>
        <begin position="22"/>
        <end position="251"/>
    </location>
</feature>
<dbReference type="SMART" id="SM00062">
    <property type="entry name" value="PBPb"/>
    <property type="match status" value="1"/>
</dbReference>
<evidence type="ECO:0000256" key="1">
    <source>
        <dbReference type="ARBA" id="ARBA00004196"/>
    </source>
</evidence>
<comment type="similarity">
    <text evidence="2 4">Belongs to the bacterial solute-binding protein 3 family.</text>
</comment>
<evidence type="ECO:0000256" key="4">
    <source>
        <dbReference type="RuleBase" id="RU003744"/>
    </source>
</evidence>
<dbReference type="AlphaFoldDB" id="A0A158E9A5"/>
<keyword evidence="8" id="KW-1185">Reference proteome</keyword>
<dbReference type="EMBL" id="FCOX02000054">
    <property type="protein sequence ID" value="SAL03449.1"/>
    <property type="molecule type" value="Genomic_DNA"/>
</dbReference>
<evidence type="ECO:0000313" key="7">
    <source>
        <dbReference type="EMBL" id="SAL03449.1"/>
    </source>
</evidence>
<evidence type="ECO:0000313" key="8">
    <source>
        <dbReference type="Proteomes" id="UP000071859"/>
    </source>
</evidence>
<dbReference type="InterPro" id="IPR001638">
    <property type="entry name" value="Solute-binding_3/MltF_N"/>
</dbReference>
<proteinExistence type="inferred from homology"/>
<accession>A0A158E9A5</accession>
<comment type="subcellular location">
    <subcellularLocation>
        <location evidence="1">Cell envelope</location>
    </subcellularLocation>
</comment>
<feature type="chain" id="PRO_5007624997" evidence="5">
    <location>
        <begin position="20"/>
        <end position="255"/>
    </location>
</feature>
<feature type="signal peptide" evidence="5">
    <location>
        <begin position="1"/>
        <end position="19"/>
    </location>
</feature>
<dbReference type="RefSeq" id="WP_062610692.1">
    <property type="nucleotide sequence ID" value="NZ_FCOX02000054.1"/>
</dbReference>
<protein>
    <submittedName>
        <fullName evidence="7">Extracellular solute-binding protein</fullName>
    </submittedName>
</protein>
<dbReference type="InterPro" id="IPR018313">
    <property type="entry name" value="SBP_3_CS"/>
</dbReference>
<dbReference type="SUPFAM" id="SSF53850">
    <property type="entry name" value="Periplasmic binding protein-like II"/>
    <property type="match status" value="1"/>
</dbReference>
<dbReference type="GO" id="GO:0030313">
    <property type="term" value="C:cell envelope"/>
    <property type="evidence" value="ECO:0007669"/>
    <property type="project" value="UniProtKB-SubCell"/>
</dbReference>
<gene>
    <name evidence="7" type="ORF">AWB78_06592</name>
</gene>
<dbReference type="CDD" id="cd13703">
    <property type="entry name" value="PBP2_HisJ_LAO"/>
    <property type="match status" value="1"/>
</dbReference>
<dbReference type="OrthoDB" id="368476at2"/>
<dbReference type="Gene3D" id="3.40.190.10">
    <property type="entry name" value="Periplasmic binding protein-like II"/>
    <property type="match status" value="2"/>
</dbReference>
<dbReference type="Proteomes" id="UP000071859">
    <property type="component" value="Unassembled WGS sequence"/>
</dbReference>
<dbReference type="PANTHER" id="PTHR35936">
    <property type="entry name" value="MEMBRANE-BOUND LYTIC MUREIN TRANSGLYCOSYLASE F"/>
    <property type="match status" value="1"/>
</dbReference>